<proteinExistence type="predicted"/>
<feature type="compositionally biased region" description="Low complexity" evidence="1">
    <location>
        <begin position="416"/>
        <end position="433"/>
    </location>
</feature>
<gene>
    <name evidence="4" type="ORF">FCC1311_040232</name>
</gene>
<protein>
    <recommendedName>
        <fullName evidence="3">PH domain-containing protein</fullName>
    </recommendedName>
</protein>
<keyword evidence="5" id="KW-1185">Reference proteome</keyword>
<feature type="region of interest" description="Disordered" evidence="1">
    <location>
        <begin position="651"/>
        <end position="670"/>
    </location>
</feature>
<feature type="compositionally biased region" description="Polar residues" evidence="1">
    <location>
        <begin position="379"/>
        <end position="397"/>
    </location>
</feature>
<dbReference type="EMBL" id="BEYU01000035">
    <property type="protein sequence ID" value="GBG27800.1"/>
    <property type="molecule type" value="Genomic_DNA"/>
</dbReference>
<feature type="compositionally biased region" description="Low complexity" evidence="1">
    <location>
        <begin position="807"/>
        <end position="821"/>
    </location>
</feature>
<evidence type="ECO:0000259" key="3">
    <source>
        <dbReference type="PROSITE" id="PS50003"/>
    </source>
</evidence>
<evidence type="ECO:0000256" key="1">
    <source>
        <dbReference type="SAM" id="MobiDB-lite"/>
    </source>
</evidence>
<feature type="chain" id="PRO_5015315706" description="PH domain-containing protein" evidence="2">
    <location>
        <begin position="24"/>
        <end position="939"/>
    </location>
</feature>
<keyword evidence="2" id="KW-0732">Signal</keyword>
<accession>A0A2R5G9V6</accession>
<dbReference type="InterPro" id="IPR001849">
    <property type="entry name" value="PH_domain"/>
</dbReference>
<organism evidence="4 5">
    <name type="scientific">Hondaea fermentalgiana</name>
    <dbReference type="NCBI Taxonomy" id="2315210"/>
    <lineage>
        <taxon>Eukaryota</taxon>
        <taxon>Sar</taxon>
        <taxon>Stramenopiles</taxon>
        <taxon>Bigyra</taxon>
        <taxon>Labyrinthulomycetes</taxon>
        <taxon>Thraustochytrida</taxon>
        <taxon>Thraustochytriidae</taxon>
        <taxon>Hondaea</taxon>
    </lineage>
</organism>
<feature type="compositionally biased region" description="Low complexity" evidence="1">
    <location>
        <begin position="73"/>
        <end position="83"/>
    </location>
</feature>
<feature type="domain" description="PH" evidence="3">
    <location>
        <begin position="682"/>
        <end position="780"/>
    </location>
</feature>
<dbReference type="SMART" id="SM00233">
    <property type="entry name" value="PH"/>
    <property type="match status" value="1"/>
</dbReference>
<evidence type="ECO:0000313" key="4">
    <source>
        <dbReference type="EMBL" id="GBG27800.1"/>
    </source>
</evidence>
<feature type="compositionally biased region" description="Low complexity" evidence="1">
    <location>
        <begin position="830"/>
        <end position="839"/>
    </location>
</feature>
<dbReference type="SUPFAM" id="SSF50729">
    <property type="entry name" value="PH domain-like"/>
    <property type="match status" value="1"/>
</dbReference>
<feature type="region of interest" description="Disordered" evidence="1">
    <location>
        <begin position="64"/>
        <end position="87"/>
    </location>
</feature>
<evidence type="ECO:0000313" key="5">
    <source>
        <dbReference type="Proteomes" id="UP000241890"/>
    </source>
</evidence>
<dbReference type="InParanoid" id="A0A2R5G9V6"/>
<name>A0A2R5G9V6_9STRA</name>
<feature type="region of interest" description="Disordered" evidence="1">
    <location>
        <begin position="355"/>
        <end position="397"/>
    </location>
</feature>
<feature type="region of interest" description="Disordered" evidence="1">
    <location>
        <begin position="410"/>
        <end position="504"/>
    </location>
</feature>
<dbReference type="AlphaFoldDB" id="A0A2R5G9V6"/>
<feature type="signal peptide" evidence="2">
    <location>
        <begin position="1"/>
        <end position="23"/>
    </location>
</feature>
<dbReference type="Proteomes" id="UP000241890">
    <property type="component" value="Unassembled WGS sequence"/>
</dbReference>
<sequence length="939" mass="101242">MLAPSPRWLGLAEGLWWALLVETHEDATLGALKRMLDALQSRVEGDLDAPQFAQIFRKWTTKPKAERSDAQHQSQSQSQSQSQPGQRNVKVSKAAFCTELGARELSERKLALMFATVVNECNRTILQTVKESPERLQKTRMRLALCEKVFFCLDREGRGFVSLDDVLGLVLTQEIDLWENRRASLSAEETYALRSRMTSLRLQEVAVATMRRLAGNEDVQDGVLTSLGSPRPLTLDDMGLQRLLVTLSAHEDVFADVAACWNDAVRRAIDGGSQDGTMVALARFLAVQGPRIRLIKHVQGRQWGSQEDIGLLWKAFARGSAARSQPKWKRLVERVVARFSAQLDALIVRFFGEDLTAPEPSPRPTSQRALMSNGRRKSPGTSATSKPLAETESSASDSVARYMIDLEALDDNGNDSAGNNTTKTATANGSGSRQGHGRSRSAQGHARMASEGGALAGKPQGSGSADQLPSDDRIILSVSDADQDKEPTSFAPSPQSPGRTLQQRDGAKIIEGFKLFEAEKSKLFGFSHAQISTLWDSLGRDEKQIYVDMARVAAASGAADTDENASKVGNAASGAMWSSEADTESGVSKSAVASFTVKVPSQDCALLKSRLRERAISTPSDLADAIWSPLDLDAAIERMISSKFSRASPRTGPRAFTEVFPGADPDEESLTRRGISLRRSETVVREGALRTQAKTGSGTRELYAKLLLGAQPRTSELLLSSADGRTDVGHVALQGTTVARGLERSALCIVLRSGDKVWKLYTNSKEEVDAWIADLCFVIAAAGAEPASSPQVTRFWSQAVPPPPSAGPFAPGRASSRGSASTLGSMQDTSVSRSSSRSSMAAPPPLDVGDASSEADGGSTFDRQGQLLSPGFMDGASSGSSVTLLLNMTNDSDSWRKPRGFCDMLLKTCKGFNGCHDQADNEVEKDDISDAAFEDCEED</sequence>
<comment type="caution">
    <text evidence="4">The sequence shown here is derived from an EMBL/GenBank/DDBJ whole genome shotgun (WGS) entry which is preliminary data.</text>
</comment>
<reference evidence="4 5" key="1">
    <citation type="submission" date="2017-12" db="EMBL/GenBank/DDBJ databases">
        <title>Sequencing, de novo assembly and annotation of complete genome of a new Thraustochytrid species, strain FCC1311.</title>
        <authorList>
            <person name="Sedici K."/>
            <person name="Godart F."/>
            <person name="Aiese Cigliano R."/>
            <person name="Sanseverino W."/>
            <person name="Barakat M."/>
            <person name="Ortet P."/>
            <person name="Marechal E."/>
            <person name="Cagnac O."/>
            <person name="Amato A."/>
        </authorList>
    </citation>
    <scope>NUCLEOTIDE SEQUENCE [LARGE SCALE GENOMIC DNA]</scope>
</reference>
<evidence type="ECO:0000256" key="2">
    <source>
        <dbReference type="SAM" id="SignalP"/>
    </source>
</evidence>
<feature type="region of interest" description="Disordered" evidence="1">
    <location>
        <begin position="795"/>
        <end position="873"/>
    </location>
</feature>
<feature type="compositionally biased region" description="Polar residues" evidence="1">
    <location>
        <begin position="490"/>
        <end position="503"/>
    </location>
</feature>
<dbReference type="PROSITE" id="PS50003">
    <property type="entry name" value="PH_DOMAIN"/>
    <property type="match status" value="1"/>
</dbReference>